<feature type="compositionally biased region" description="Basic and acidic residues" evidence="1">
    <location>
        <begin position="1"/>
        <end position="28"/>
    </location>
</feature>
<evidence type="ECO:0000313" key="2">
    <source>
        <dbReference type="EMBL" id="MBN1574445.1"/>
    </source>
</evidence>
<feature type="region of interest" description="Disordered" evidence="1">
    <location>
        <begin position="1"/>
        <end position="30"/>
    </location>
</feature>
<gene>
    <name evidence="2" type="ORF">JW984_14705</name>
</gene>
<reference evidence="2" key="2">
    <citation type="submission" date="2021-01" db="EMBL/GenBank/DDBJ databases">
        <authorList>
            <person name="Hahn C.R."/>
            <person name="Youssef N.H."/>
            <person name="Elshahed M."/>
        </authorList>
    </citation>
    <scope>NUCLEOTIDE SEQUENCE</scope>
    <source>
        <strain evidence="2">Zod_Metabat.24</strain>
    </source>
</reference>
<reference evidence="2" key="1">
    <citation type="journal article" date="2021" name="Environ. Microbiol.">
        <title>Genomic characterization of three novel Desulfobacterota classes expand the metabolic and phylogenetic diversity of the phylum.</title>
        <authorList>
            <person name="Murphy C.L."/>
            <person name="Biggerstaff J."/>
            <person name="Eichhorn A."/>
            <person name="Ewing E."/>
            <person name="Shahan R."/>
            <person name="Soriano D."/>
            <person name="Stewart S."/>
            <person name="VanMol K."/>
            <person name="Walker R."/>
            <person name="Walters P."/>
            <person name="Elshahed M.S."/>
            <person name="Youssef N.H."/>
        </authorList>
    </citation>
    <scope>NUCLEOTIDE SEQUENCE</scope>
    <source>
        <strain evidence="2">Zod_Metabat.24</strain>
    </source>
</reference>
<sequence length="170" mass="18924">MKGLIEELKPKQPEEEGKTPADTSKIEGEFQPASLPADEVNIMEEIRNGFNNIMSAFASQAGEGKILTVSLTDESANNISTMIVNKQNEEKGVEQAGKEQQAAVTNEDLGIEIRDSKRSVKSDIAEIKSLLNKLIDVIEKKAMTFDDIYNKLCLRMIREHRNSTGRMIGR</sequence>
<dbReference type="AlphaFoldDB" id="A0A9D8PRX1"/>
<protein>
    <submittedName>
        <fullName evidence="2">Uncharacterized protein</fullName>
    </submittedName>
</protein>
<evidence type="ECO:0000313" key="3">
    <source>
        <dbReference type="Proteomes" id="UP000809273"/>
    </source>
</evidence>
<dbReference type="Proteomes" id="UP000809273">
    <property type="component" value="Unassembled WGS sequence"/>
</dbReference>
<organism evidence="2 3">
    <name type="scientific">Candidatus Zymogenus saltonus</name>
    <dbReference type="NCBI Taxonomy" id="2844893"/>
    <lineage>
        <taxon>Bacteria</taxon>
        <taxon>Deltaproteobacteria</taxon>
        <taxon>Candidatus Zymogenia</taxon>
        <taxon>Candidatus Zymogeniales</taxon>
        <taxon>Candidatus Zymogenaceae</taxon>
        <taxon>Candidatus Zymogenus</taxon>
    </lineage>
</organism>
<proteinExistence type="predicted"/>
<evidence type="ECO:0000256" key="1">
    <source>
        <dbReference type="SAM" id="MobiDB-lite"/>
    </source>
</evidence>
<name>A0A9D8PRX1_9DELT</name>
<dbReference type="EMBL" id="JAFGIX010000080">
    <property type="protein sequence ID" value="MBN1574445.1"/>
    <property type="molecule type" value="Genomic_DNA"/>
</dbReference>
<comment type="caution">
    <text evidence="2">The sequence shown here is derived from an EMBL/GenBank/DDBJ whole genome shotgun (WGS) entry which is preliminary data.</text>
</comment>
<accession>A0A9D8PRX1</accession>